<dbReference type="STRING" id="670386.D3BJY6"/>
<reference evidence="9 10" key="1">
    <citation type="journal article" date="2011" name="Genome Res.">
        <title>Phylogeny-wide analysis of social amoeba genomes highlights ancient origins for complex intercellular communication.</title>
        <authorList>
            <person name="Heidel A.J."/>
            <person name="Lawal H.M."/>
            <person name="Felder M."/>
            <person name="Schilde C."/>
            <person name="Helps N.R."/>
            <person name="Tunggal B."/>
            <person name="Rivero F."/>
            <person name="John U."/>
            <person name="Schleicher M."/>
            <person name="Eichinger L."/>
            <person name="Platzer M."/>
            <person name="Noegel A.A."/>
            <person name="Schaap P."/>
            <person name="Gloeckner G."/>
        </authorList>
    </citation>
    <scope>NUCLEOTIDE SEQUENCE [LARGE SCALE GENOMIC DNA]</scope>
    <source>
        <strain evidence="10">ATCC 26659 / Pp 5 / PN500</strain>
    </source>
</reference>
<dbReference type="GO" id="GO:0072546">
    <property type="term" value="C:EMC complex"/>
    <property type="evidence" value="ECO:0007669"/>
    <property type="project" value="TreeGrafter"/>
</dbReference>
<dbReference type="GeneID" id="31364343"/>
<evidence type="ECO:0000256" key="7">
    <source>
        <dbReference type="SAM" id="Phobius"/>
    </source>
</evidence>
<proteinExistence type="predicted"/>
<dbReference type="SUPFAM" id="SSF49478">
    <property type="entry name" value="Cna protein B-type domain"/>
    <property type="match status" value="1"/>
</dbReference>
<accession>D3BJY6</accession>
<evidence type="ECO:0000256" key="4">
    <source>
        <dbReference type="ARBA" id="ARBA00022989"/>
    </source>
</evidence>
<keyword evidence="5 7" id="KW-0472">Membrane</keyword>
<dbReference type="Pfam" id="PF09430">
    <property type="entry name" value="EMC7_beta-sandw"/>
    <property type="match status" value="1"/>
</dbReference>
<evidence type="ECO:0000256" key="3">
    <source>
        <dbReference type="ARBA" id="ARBA00022729"/>
    </source>
</evidence>
<sequence>MNEKKKLTTGNLIYKTSLTPWASDHARLIISSTLYSFCETIIFSRFDRVQKPEKGKIDFGLTSWLSFVFNKKSIESEILAWSEAQRFALLLSATIAISYTDTIGPPFYNCEEFCQRMCFQKPTIEEARLYVSYQSTFINKLDGKLSFGVNKEYLDAIKLDNIRLRLIDNVDENNIVEQIPNVDGQFSFVNIPTGSYILDVDSKDYVFRQMKVDVSKQRQVRVRNDNDTVVQSPITMKPVGLPFFFEKHAPFSIWGLFKSPMIIMMGITGILIVVMPMMTNAIENDEETKEAFKQSGPELIQSVPDWPTLSITKSSGSPPLKDK</sequence>
<evidence type="ECO:0000259" key="8">
    <source>
        <dbReference type="Pfam" id="PF09430"/>
    </source>
</evidence>
<comment type="caution">
    <text evidence="9">The sequence shown here is derived from an EMBL/GenBank/DDBJ whole genome shotgun (WGS) entry which is preliminary data.</text>
</comment>
<dbReference type="InParanoid" id="D3BJY6"/>
<evidence type="ECO:0000256" key="2">
    <source>
        <dbReference type="ARBA" id="ARBA00022692"/>
    </source>
</evidence>
<gene>
    <name evidence="9" type="ORF">PPL_08866</name>
</gene>
<dbReference type="PANTHER" id="PTHR13605">
    <property type="entry name" value="ER MEMBRANE PROTEIN COMPLEX SUBUNIT 7"/>
    <property type="match status" value="1"/>
</dbReference>
<comment type="subcellular location">
    <subcellularLocation>
        <location evidence="1">Membrane</location>
        <topology evidence="1">Single-pass membrane protein</topology>
    </subcellularLocation>
</comment>
<evidence type="ECO:0000256" key="5">
    <source>
        <dbReference type="ARBA" id="ARBA00023136"/>
    </source>
</evidence>
<evidence type="ECO:0000313" key="10">
    <source>
        <dbReference type="Proteomes" id="UP000001396"/>
    </source>
</evidence>
<dbReference type="PANTHER" id="PTHR13605:SF4">
    <property type="entry name" value="ER MEMBRANE PROTEIN COMPLEX SUBUNIT 7"/>
    <property type="match status" value="1"/>
</dbReference>
<evidence type="ECO:0000256" key="6">
    <source>
        <dbReference type="SAM" id="MobiDB-lite"/>
    </source>
</evidence>
<dbReference type="InterPro" id="IPR039163">
    <property type="entry name" value="EMC7"/>
</dbReference>
<organism evidence="9 10">
    <name type="scientific">Heterostelium pallidum (strain ATCC 26659 / Pp 5 / PN500)</name>
    <name type="common">Cellular slime mold</name>
    <name type="synonym">Polysphondylium pallidum</name>
    <dbReference type="NCBI Taxonomy" id="670386"/>
    <lineage>
        <taxon>Eukaryota</taxon>
        <taxon>Amoebozoa</taxon>
        <taxon>Evosea</taxon>
        <taxon>Eumycetozoa</taxon>
        <taxon>Dictyostelia</taxon>
        <taxon>Acytosteliales</taxon>
        <taxon>Acytosteliaceae</taxon>
        <taxon>Heterostelium</taxon>
    </lineage>
</organism>
<keyword evidence="3" id="KW-0732">Signal</keyword>
<feature type="transmembrane region" description="Helical" evidence="7">
    <location>
        <begin position="251"/>
        <end position="274"/>
    </location>
</feature>
<dbReference type="Proteomes" id="UP000001396">
    <property type="component" value="Unassembled WGS sequence"/>
</dbReference>
<protein>
    <recommendedName>
        <fullName evidence="8">ER membrane protein complex subunit 7 beta-sandwich domain-containing protein</fullName>
    </recommendedName>
</protein>
<dbReference type="AlphaFoldDB" id="D3BJY6"/>
<name>D3BJY6_HETP5</name>
<dbReference type="EMBL" id="ADBJ01000038">
    <property type="protein sequence ID" value="EFA78216.1"/>
    <property type="molecule type" value="Genomic_DNA"/>
</dbReference>
<dbReference type="RefSeq" id="XP_020430342.1">
    <property type="nucleotide sequence ID" value="XM_020579667.1"/>
</dbReference>
<dbReference type="InterPro" id="IPR019008">
    <property type="entry name" value="Beta_sandwich_EMC7"/>
</dbReference>
<feature type="domain" description="ER membrane protein complex subunit 7 beta-sandwich" evidence="8">
    <location>
        <begin position="161"/>
        <end position="264"/>
    </location>
</feature>
<feature type="region of interest" description="Disordered" evidence="6">
    <location>
        <begin position="291"/>
        <end position="323"/>
    </location>
</feature>
<dbReference type="FunCoup" id="D3BJY6">
    <property type="interactions" value="53"/>
</dbReference>
<keyword evidence="10" id="KW-1185">Reference proteome</keyword>
<evidence type="ECO:0000313" key="9">
    <source>
        <dbReference type="EMBL" id="EFA78216.1"/>
    </source>
</evidence>
<evidence type="ECO:0000256" key="1">
    <source>
        <dbReference type="ARBA" id="ARBA00004167"/>
    </source>
</evidence>
<keyword evidence="2 7" id="KW-0812">Transmembrane</keyword>
<keyword evidence="4 7" id="KW-1133">Transmembrane helix</keyword>